<dbReference type="InterPro" id="IPR010985">
    <property type="entry name" value="Ribbon_hlx_hlx"/>
</dbReference>
<organism evidence="1 2">
    <name type="scientific">Candidatus Iainarchaeum sp</name>
    <dbReference type="NCBI Taxonomy" id="3101447"/>
    <lineage>
        <taxon>Archaea</taxon>
        <taxon>Candidatus Iainarchaeota</taxon>
        <taxon>Candidatus Iainarchaeia</taxon>
        <taxon>Candidatus Iainarchaeales</taxon>
        <taxon>Candidatus Iainarchaeaceae</taxon>
        <taxon>Candidatus Iainarchaeum</taxon>
    </lineage>
</organism>
<accession>A0A938YW46</accession>
<proteinExistence type="predicted"/>
<dbReference type="AlphaFoldDB" id="A0A938YW46"/>
<comment type="caution">
    <text evidence="1">The sequence shown here is derived from an EMBL/GenBank/DDBJ whole genome shotgun (WGS) entry which is preliminary data.</text>
</comment>
<dbReference type="SUPFAM" id="SSF47598">
    <property type="entry name" value="Ribbon-helix-helix"/>
    <property type="match status" value="1"/>
</dbReference>
<dbReference type="GO" id="GO:0006355">
    <property type="term" value="P:regulation of DNA-templated transcription"/>
    <property type="evidence" value="ECO:0007669"/>
    <property type="project" value="InterPro"/>
</dbReference>
<evidence type="ECO:0000313" key="2">
    <source>
        <dbReference type="Proteomes" id="UP000809243"/>
    </source>
</evidence>
<name>A0A938YW46_9ARCH</name>
<dbReference type="EMBL" id="JAFGDB010000030">
    <property type="protein sequence ID" value="MBN2067192.1"/>
    <property type="molecule type" value="Genomic_DNA"/>
</dbReference>
<sequence>MTTISADVTQQMEKWADAQVRKGLYKSRSELIREMFREKMAKENYAKWSEKALAKAWKDEDNAYWKGYL</sequence>
<dbReference type="CDD" id="cd22231">
    <property type="entry name" value="RHH_NikR_HicB-like"/>
    <property type="match status" value="1"/>
</dbReference>
<dbReference type="Gene3D" id="6.10.10.120">
    <property type="entry name" value="Antitoxin ParD1-like"/>
    <property type="match status" value="1"/>
</dbReference>
<reference evidence="1" key="1">
    <citation type="submission" date="2021-01" db="EMBL/GenBank/DDBJ databases">
        <title>Active Sulfur Cycling in an Early Earth Analoge.</title>
        <authorList>
            <person name="Hahn C.R."/>
            <person name="Youssef N.H."/>
            <person name="Elshahed M."/>
        </authorList>
    </citation>
    <scope>NUCLEOTIDE SEQUENCE</scope>
    <source>
        <strain evidence="1">Zod_Metabat.1151</strain>
    </source>
</reference>
<gene>
    <name evidence="1" type="ORF">JW744_01865</name>
</gene>
<evidence type="ECO:0000313" key="1">
    <source>
        <dbReference type="EMBL" id="MBN2067192.1"/>
    </source>
</evidence>
<dbReference type="InterPro" id="IPR038296">
    <property type="entry name" value="ParD_sf"/>
</dbReference>
<protein>
    <submittedName>
        <fullName evidence="1">Transcriptional regulator</fullName>
    </submittedName>
</protein>
<dbReference type="Proteomes" id="UP000809243">
    <property type="component" value="Unassembled WGS sequence"/>
</dbReference>